<dbReference type="AlphaFoldDB" id="A0A177ETQ7"/>
<dbReference type="Gene3D" id="3.10.450.50">
    <property type="match status" value="1"/>
</dbReference>
<dbReference type="SUPFAM" id="SSF54427">
    <property type="entry name" value="NTF2-like"/>
    <property type="match status" value="1"/>
</dbReference>
<dbReference type="GeneID" id="34605587"/>
<sequence length="154" mass="17378">MATATASAKWPDVGEVPQWLKNWLDDFYALADTQGDEASRKFAAHFAEDGVQYGLGGPLRGREAIVQARAPGWKPMDWRKHEVLQIFTARRDYSDVLVQGRITAVFKNKQEVSGEFAVQIVFDDVSAPEPKAVLYKNWSISVNLIINRRQKLPC</sequence>
<dbReference type="EMBL" id="LVKK01000121">
    <property type="protein sequence ID" value="OAG35328.1"/>
    <property type="molecule type" value="Genomic_DNA"/>
</dbReference>
<evidence type="ECO:0000313" key="2">
    <source>
        <dbReference type="Proteomes" id="UP000077002"/>
    </source>
</evidence>
<comment type="caution">
    <text evidence="1">The sequence shown here is derived from an EMBL/GenBank/DDBJ whole genome shotgun (WGS) entry which is preliminary data.</text>
</comment>
<accession>A0A177ETQ7</accession>
<keyword evidence="2" id="KW-1185">Reference proteome</keyword>
<gene>
    <name evidence="1" type="ORF">AYO21_10468</name>
</gene>
<dbReference type="OrthoDB" id="3468019at2759"/>
<evidence type="ECO:0000313" key="1">
    <source>
        <dbReference type="EMBL" id="OAG35328.1"/>
    </source>
</evidence>
<name>A0A177ETQ7_9EURO</name>
<evidence type="ECO:0008006" key="3">
    <source>
        <dbReference type="Google" id="ProtNLM"/>
    </source>
</evidence>
<organism evidence="1 2">
    <name type="scientific">Fonsecaea monophora</name>
    <dbReference type="NCBI Taxonomy" id="254056"/>
    <lineage>
        <taxon>Eukaryota</taxon>
        <taxon>Fungi</taxon>
        <taxon>Dikarya</taxon>
        <taxon>Ascomycota</taxon>
        <taxon>Pezizomycotina</taxon>
        <taxon>Eurotiomycetes</taxon>
        <taxon>Chaetothyriomycetidae</taxon>
        <taxon>Chaetothyriales</taxon>
        <taxon>Herpotrichiellaceae</taxon>
        <taxon>Fonsecaea</taxon>
    </lineage>
</organism>
<dbReference type="InterPro" id="IPR032710">
    <property type="entry name" value="NTF2-like_dom_sf"/>
</dbReference>
<dbReference type="Proteomes" id="UP000077002">
    <property type="component" value="Unassembled WGS sequence"/>
</dbReference>
<protein>
    <recommendedName>
        <fullName evidence="3">SnoaL-like domain-containing protein</fullName>
    </recommendedName>
</protein>
<dbReference type="RefSeq" id="XP_022507280.1">
    <property type="nucleotide sequence ID" value="XM_022660385.1"/>
</dbReference>
<proteinExistence type="predicted"/>
<reference evidence="1 2" key="1">
    <citation type="submission" date="2016-03" db="EMBL/GenBank/DDBJ databases">
        <title>Draft genome sequence of the Fonsecaea monophora CBS 269.37.</title>
        <authorList>
            <person name="Bombassaro A."/>
            <person name="Vinicius W.A."/>
            <person name="De Hoog S."/>
            <person name="Sun J."/>
            <person name="Souza E.M."/>
            <person name="Raittz R.T."/>
            <person name="Costa F."/>
            <person name="Leao A.C."/>
            <person name="Tadra-Sfeir M.Z."/>
            <person name="Baura V."/>
            <person name="Balsanelli E."/>
            <person name="Pedrosa F.O."/>
            <person name="Moreno L.F."/>
            <person name="Steffens M.B."/>
            <person name="Xi L."/>
            <person name="Bocca A.L."/>
            <person name="Felipe M.S."/>
            <person name="Teixeira M."/>
            <person name="Telles Filho F.Q."/>
            <person name="Azevedo C.M."/>
            <person name="Gomes R."/>
            <person name="Vicente V.A."/>
        </authorList>
    </citation>
    <scope>NUCLEOTIDE SEQUENCE [LARGE SCALE GENOMIC DNA]</scope>
    <source>
        <strain evidence="1 2">CBS 269.37</strain>
    </source>
</reference>